<evidence type="ECO:0000313" key="2">
    <source>
        <dbReference type="EMBL" id="WWT54101.1"/>
    </source>
</evidence>
<evidence type="ECO:0000256" key="1">
    <source>
        <dbReference type="SAM" id="MobiDB-lite"/>
    </source>
</evidence>
<sequence length="65" mass="6743">MNKPTKDADETRLDADSSPSTRANAAPAASAKVERAARLAAALRANLRRRKAPGAGGARSPKESN</sequence>
<proteinExistence type="predicted"/>
<dbReference type="EMBL" id="CP146369">
    <property type="protein sequence ID" value="WWT54101.1"/>
    <property type="molecule type" value="Genomic_DNA"/>
</dbReference>
<name>A0ABZ2IAY7_9CAUL</name>
<gene>
    <name evidence="2" type="ORF">V8J38_12680</name>
</gene>
<reference evidence="2 3" key="1">
    <citation type="submission" date="2024-02" db="EMBL/GenBank/DDBJ databases">
        <title>Distribution and functional of Brevundimonas-related endobacteria within Verticillium dahliae.</title>
        <authorList>
            <person name="Zeng H."/>
        </authorList>
    </citation>
    <scope>NUCLEOTIDE SEQUENCE [LARGE SCALE GENOMIC DNA]</scope>
    <source>
        <strain evidence="2 3">TRM 44200</strain>
    </source>
</reference>
<feature type="compositionally biased region" description="Basic and acidic residues" evidence="1">
    <location>
        <begin position="1"/>
        <end position="15"/>
    </location>
</feature>
<dbReference type="RefSeq" id="WP_338576150.1">
    <property type="nucleotide sequence ID" value="NZ_CP146369.1"/>
</dbReference>
<dbReference type="Proteomes" id="UP001363460">
    <property type="component" value="Chromosome"/>
</dbReference>
<keyword evidence="3" id="KW-1185">Reference proteome</keyword>
<evidence type="ECO:0000313" key="3">
    <source>
        <dbReference type="Proteomes" id="UP001363460"/>
    </source>
</evidence>
<organism evidence="2 3">
    <name type="scientific">Brevundimonas olei</name>
    <dbReference type="NCBI Taxonomy" id="657642"/>
    <lineage>
        <taxon>Bacteria</taxon>
        <taxon>Pseudomonadati</taxon>
        <taxon>Pseudomonadota</taxon>
        <taxon>Alphaproteobacteria</taxon>
        <taxon>Caulobacterales</taxon>
        <taxon>Caulobacteraceae</taxon>
        <taxon>Brevundimonas</taxon>
    </lineage>
</organism>
<protein>
    <submittedName>
        <fullName evidence="2">Uncharacterized protein</fullName>
    </submittedName>
</protein>
<accession>A0ABZ2IAY7</accession>
<feature type="region of interest" description="Disordered" evidence="1">
    <location>
        <begin position="1"/>
        <end position="32"/>
    </location>
</feature>
<feature type="compositionally biased region" description="Low complexity" evidence="1">
    <location>
        <begin position="17"/>
        <end position="31"/>
    </location>
</feature>